<dbReference type="GO" id="GO:0003723">
    <property type="term" value="F:RNA binding"/>
    <property type="evidence" value="ECO:0007669"/>
    <property type="project" value="UniProtKB-UniRule"/>
</dbReference>
<dbReference type="KEGG" id="bva:BVAF_237"/>
<dbReference type="HAMAP" id="MF_00073">
    <property type="entry name" value="NusB"/>
    <property type="match status" value="1"/>
</dbReference>
<dbReference type="InterPro" id="IPR035926">
    <property type="entry name" value="NusB-like_sf"/>
</dbReference>
<dbReference type="HOGENOM" id="CLU_087843_4_1_6"/>
<dbReference type="NCBIfam" id="TIGR01951">
    <property type="entry name" value="nusB"/>
    <property type="match status" value="1"/>
</dbReference>
<evidence type="ECO:0000256" key="6">
    <source>
        <dbReference type="HAMAP-Rule" id="MF_00073"/>
    </source>
</evidence>
<evidence type="ECO:0000256" key="2">
    <source>
        <dbReference type="ARBA" id="ARBA00022814"/>
    </source>
</evidence>
<dbReference type="InterPro" id="IPR006027">
    <property type="entry name" value="NusB_RsmB_TIM44"/>
</dbReference>
<dbReference type="GO" id="GO:0031564">
    <property type="term" value="P:transcription antitermination"/>
    <property type="evidence" value="ECO:0007669"/>
    <property type="project" value="UniProtKB-KW"/>
</dbReference>
<dbReference type="Proteomes" id="UP000007464">
    <property type="component" value="Chromosome"/>
</dbReference>
<comment type="function">
    <text evidence="6">Involved in transcription antitermination. Required for transcription of ribosomal RNA (rRNA) genes. Binds specifically to the boxA antiterminator sequence of the ribosomal RNA (rrn) operons.</text>
</comment>
<accession>E8Q619</accession>
<evidence type="ECO:0000313" key="9">
    <source>
        <dbReference type="Proteomes" id="UP000007464"/>
    </source>
</evidence>
<dbReference type="AlphaFoldDB" id="E8Q619"/>
<comment type="similarity">
    <text evidence="1 6">Belongs to the NusB family.</text>
</comment>
<organism evidence="8 9">
    <name type="scientific">Blochmanniella vafra (strain BVAF)</name>
    <dbReference type="NCBI Taxonomy" id="859654"/>
    <lineage>
        <taxon>Bacteria</taxon>
        <taxon>Pseudomonadati</taxon>
        <taxon>Pseudomonadota</taxon>
        <taxon>Gammaproteobacteria</taxon>
        <taxon>Enterobacterales</taxon>
        <taxon>Enterobacteriaceae</taxon>
        <taxon>ant endosymbionts</taxon>
        <taxon>Candidatus Blochmanniella</taxon>
    </lineage>
</organism>
<proteinExistence type="inferred from homology"/>
<evidence type="ECO:0000256" key="4">
    <source>
        <dbReference type="ARBA" id="ARBA00023015"/>
    </source>
</evidence>
<keyword evidence="4 6" id="KW-0805">Transcription regulation</keyword>
<keyword evidence="9" id="KW-1185">Reference proteome</keyword>
<dbReference type="Gene3D" id="1.10.940.10">
    <property type="entry name" value="NusB-like"/>
    <property type="match status" value="1"/>
</dbReference>
<dbReference type="SUPFAM" id="SSF48013">
    <property type="entry name" value="NusB-like"/>
    <property type="match status" value="1"/>
</dbReference>
<dbReference type="OrthoDB" id="9789556at2"/>
<reference evidence="8 9" key="1">
    <citation type="journal article" date="2010" name="BMC Genomics">
        <title>Unprecedented loss of ammonia assimilation capability in a urease-encoding bacterial mutualist.</title>
        <authorList>
            <person name="Williams L.E."/>
            <person name="Wernegreen J.J."/>
        </authorList>
    </citation>
    <scope>NUCLEOTIDE SEQUENCE [LARGE SCALE GENOMIC DNA]</scope>
    <source>
        <strain evidence="8 9">BVAF</strain>
    </source>
</reference>
<name>E8Q619_BLOVB</name>
<evidence type="ECO:0000313" key="8">
    <source>
        <dbReference type="EMBL" id="ADV33635.1"/>
    </source>
</evidence>
<dbReference type="GO" id="GO:0005829">
    <property type="term" value="C:cytosol"/>
    <property type="evidence" value="ECO:0007669"/>
    <property type="project" value="TreeGrafter"/>
</dbReference>
<dbReference type="STRING" id="859654.BVAF_237"/>
<gene>
    <name evidence="6 8" type="primary">nusB</name>
    <name evidence="8" type="ordered locus">BVAF_237</name>
</gene>
<protein>
    <recommendedName>
        <fullName evidence="6">Transcription antitermination protein NusB</fullName>
    </recommendedName>
    <alternativeName>
        <fullName evidence="6">Antitermination factor NusB</fullName>
    </alternativeName>
</protein>
<dbReference type="PANTHER" id="PTHR11078">
    <property type="entry name" value="N UTILIZATION SUBSTANCE PROTEIN B-RELATED"/>
    <property type="match status" value="1"/>
</dbReference>
<evidence type="ECO:0000256" key="3">
    <source>
        <dbReference type="ARBA" id="ARBA00022884"/>
    </source>
</evidence>
<dbReference type="GO" id="GO:0006353">
    <property type="term" value="P:DNA-templated transcription termination"/>
    <property type="evidence" value="ECO:0007669"/>
    <property type="project" value="UniProtKB-UniRule"/>
</dbReference>
<dbReference type="PANTHER" id="PTHR11078:SF3">
    <property type="entry name" value="ANTITERMINATION NUSB DOMAIN-CONTAINING PROTEIN"/>
    <property type="match status" value="1"/>
</dbReference>
<keyword evidence="3 6" id="KW-0694">RNA-binding</keyword>
<keyword evidence="2 6" id="KW-0889">Transcription antitermination</keyword>
<evidence type="ECO:0000259" key="7">
    <source>
        <dbReference type="Pfam" id="PF01029"/>
    </source>
</evidence>
<dbReference type="Pfam" id="PF01029">
    <property type="entry name" value="NusB"/>
    <property type="match status" value="1"/>
</dbReference>
<dbReference type="RefSeq" id="WP_013516560.1">
    <property type="nucleotide sequence ID" value="NC_014909.2"/>
</dbReference>
<sequence length="140" mass="16488">MKFITRRLARLCALQALYSWQFSKNDLIEIENYIVSIQNIQNFDISYFRELYIGVINCISDLDKLMIPYLFRDLKTIGYVEYSVLLIALFELTQCYDIPYKVVMNEAIELAKIFGSEKSYKFINGVLNKIVTEKLFIPIK</sequence>
<keyword evidence="5 6" id="KW-0804">Transcription</keyword>
<evidence type="ECO:0000256" key="5">
    <source>
        <dbReference type="ARBA" id="ARBA00023163"/>
    </source>
</evidence>
<feature type="domain" description="NusB/RsmB/TIM44" evidence="7">
    <location>
        <begin position="9"/>
        <end position="131"/>
    </location>
</feature>
<dbReference type="EMBL" id="CP002189">
    <property type="protein sequence ID" value="ADV33635.1"/>
    <property type="molecule type" value="Genomic_DNA"/>
</dbReference>
<dbReference type="InterPro" id="IPR011605">
    <property type="entry name" value="NusB_fam"/>
</dbReference>
<evidence type="ECO:0000256" key="1">
    <source>
        <dbReference type="ARBA" id="ARBA00005952"/>
    </source>
</evidence>